<name>A0A1H0MP64_9BACT</name>
<dbReference type="InterPro" id="IPR014349">
    <property type="entry name" value="Rieske_Fe-S_prot"/>
</dbReference>
<dbReference type="GO" id="GO:0016020">
    <property type="term" value="C:membrane"/>
    <property type="evidence" value="ECO:0007669"/>
    <property type="project" value="InterPro"/>
</dbReference>
<evidence type="ECO:0000313" key="9">
    <source>
        <dbReference type="EMBL" id="SDO82095.1"/>
    </source>
</evidence>
<keyword evidence="1" id="KW-0001">2Fe-2S</keyword>
<keyword evidence="10" id="KW-1185">Reference proteome</keyword>
<evidence type="ECO:0000256" key="6">
    <source>
        <dbReference type="ARBA" id="ARBA00034078"/>
    </source>
</evidence>
<dbReference type="EMBL" id="FNJI01000006">
    <property type="protein sequence ID" value="SDO82095.1"/>
    <property type="molecule type" value="Genomic_DNA"/>
</dbReference>
<dbReference type="PANTHER" id="PTHR10134">
    <property type="entry name" value="CYTOCHROME B-C1 COMPLEX SUBUNIT RIESKE, MITOCHONDRIAL"/>
    <property type="match status" value="1"/>
</dbReference>
<sequence length="136" mass="15556">MNVFRDTGYLLSRRAFFLFSTALAFAYPLFRFIGYRVPRKPTYVEVNKEVPASGYIVAEDFILFDNGTRRWALSRKCTHLGCRVNYHENREIIECPCHQSQFNASDGTVTRGPAKTPLALLPVEKKDNEPGYVVTT</sequence>
<dbReference type="InterPro" id="IPR005805">
    <property type="entry name" value="Rieske_Fe-S_prot_C"/>
</dbReference>
<feature type="domain" description="Rieske" evidence="8">
    <location>
        <begin position="41"/>
        <end position="132"/>
    </location>
</feature>
<reference evidence="9 10" key="1">
    <citation type="submission" date="2016-10" db="EMBL/GenBank/DDBJ databases">
        <authorList>
            <person name="de Groot N.N."/>
        </authorList>
    </citation>
    <scope>NUCLEOTIDE SEQUENCE [LARGE SCALE GENOMIC DNA]</scope>
    <source>
        <strain evidence="9 10">DSM 12130</strain>
    </source>
</reference>
<comment type="cofactor">
    <cofactor evidence="6">
        <name>[2Fe-2S] cluster</name>
        <dbReference type="ChEBI" id="CHEBI:190135"/>
    </cofactor>
</comment>
<dbReference type="PROSITE" id="PS51296">
    <property type="entry name" value="RIESKE"/>
    <property type="match status" value="1"/>
</dbReference>
<proteinExistence type="predicted"/>
<dbReference type="InterPro" id="IPR036922">
    <property type="entry name" value="Rieske_2Fe-2S_sf"/>
</dbReference>
<evidence type="ECO:0000256" key="2">
    <source>
        <dbReference type="ARBA" id="ARBA00022723"/>
    </source>
</evidence>
<evidence type="ECO:0000256" key="3">
    <source>
        <dbReference type="ARBA" id="ARBA00023004"/>
    </source>
</evidence>
<protein>
    <submittedName>
        <fullName evidence="9">Rieske [2Fe-2S] domain-containing protein</fullName>
    </submittedName>
</protein>
<dbReference type="Proteomes" id="UP000199073">
    <property type="component" value="Unassembled WGS sequence"/>
</dbReference>
<dbReference type="RefSeq" id="WP_176761101.1">
    <property type="nucleotide sequence ID" value="NZ_FNJI01000006.1"/>
</dbReference>
<evidence type="ECO:0000313" key="10">
    <source>
        <dbReference type="Proteomes" id="UP000199073"/>
    </source>
</evidence>
<keyword evidence="3" id="KW-0408">Iron</keyword>
<keyword evidence="4" id="KW-0411">Iron-sulfur</keyword>
<evidence type="ECO:0000256" key="7">
    <source>
        <dbReference type="SAM" id="Phobius"/>
    </source>
</evidence>
<organism evidence="9 10">
    <name type="scientific">Desulforhopalus singaporensis</name>
    <dbReference type="NCBI Taxonomy" id="91360"/>
    <lineage>
        <taxon>Bacteria</taxon>
        <taxon>Pseudomonadati</taxon>
        <taxon>Thermodesulfobacteriota</taxon>
        <taxon>Desulfobulbia</taxon>
        <taxon>Desulfobulbales</taxon>
        <taxon>Desulfocapsaceae</taxon>
        <taxon>Desulforhopalus</taxon>
    </lineage>
</organism>
<keyword evidence="2" id="KW-0479">Metal-binding</keyword>
<dbReference type="Gene3D" id="2.102.10.10">
    <property type="entry name" value="Rieske [2Fe-2S] iron-sulphur domain"/>
    <property type="match status" value="1"/>
</dbReference>
<keyword evidence="7" id="KW-1133">Transmembrane helix</keyword>
<dbReference type="CDD" id="cd03467">
    <property type="entry name" value="Rieske"/>
    <property type="match status" value="1"/>
</dbReference>
<dbReference type="GO" id="GO:0046872">
    <property type="term" value="F:metal ion binding"/>
    <property type="evidence" value="ECO:0007669"/>
    <property type="project" value="UniProtKB-KW"/>
</dbReference>
<dbReference type="GO" id="GO:0051537">
    <property type="term" value="F:2 iron, 2 sulfur cluster binding"/>
    <property type="evidence" value="ECO:0007669"/>
    <property type="project" value="UniProtKB-KW"/>
</dbReference>
<dbReference type="PRINTS" id="PR00162">
    <property type="entry name" value="RIESKE"/>
</dbReference>
<gene>
    <name evidence="9" type="ORF">SAMN05660330_01127</name>
</gene>
<feature type="transmembrane region" description="Helical" evidence="7">
    <location>
        <begin position="15"/>
        <end position="33"/>
    </location>
</feature>
<evidence type="ECO:0000256" key="4">
    <source>
        <dbReference type="ARBA" id="ARBA00023014"/>
    </source>
</evidence>
<dbReference type="STRING" id="91360.SAMN05660330_01127"/>
<evidence type="ECO:0000259" key="8">
    <source>
        <dbReference type="PROSITE" id="PS51296"/>
    </source>
</evidence>
<dbReference type="SUPFAM" id="SSF50022">
    <property type="entry name" value="ISP domain"/>
    <property type="match status" value="1"/>
</dbReference>
<keyword evidence="7" id="KW-0812">Transmembrane</keyword>
<dbReference type="Pfam" id="PF00355">
    <property type="entry name" value="Rieske"/>
    <property type="match status" value="1"/>
</dbReference>
<dbReference type="InterPro" id="IPR017941">
    <property type="entry name" value="Rieske_2Fe-2S"/>
</dbReference>
<keyword evidence="7" id="KW-0472">Membrane</keyword>
<keyword evidence="5" id="KW-1015">Disulfide bond</keyword>
<evidence type="ECO:0000256" key="1">
    <source>
        <dbReference type="ARBA" id="ARBA00022714"/>
    </source>
</evidence>
<accession>A0A1H0MP64</accession>
<dbReference type="AlphaFoldDB" id="A0A1H0MP64"/>
<evidence type="ECO:0000256" key="5">
    <source>
        <dbReference type="ARBA" id="ARBA00023157"/>
    </source>
</evidence>